<name>A0ABT9INH8_9MICC</name>
<protein>
    <submittedName>
        <fullName evidence="2">FAD/NAD(P)-binding protein</fullName>
    </submittedName>
</protein>
<feature type="domain" description="FAD-dependent urate hydroxylase HpyO/Asp monooxygenase CreE-like FAD/NAD(P)-binding" evidence="1">
    <location>
        <begin position="10"/>
        <end position="195"/>
    </location>
</feature>
<dbReference type="InterPro" id="IPR052189">
    <property type="entry name" value="L-asp_N-monooxygenase_NS-form"/>
</dbReference>
<dbReference type="Pfam" id="PF13454">
    <property type="entry name" value="NAD_binding_9"/>
    <property type="match status" value="1"/>
</dbReference>
<dbReference type="EMBL" id="JAVALS010000002">
    <property type="protein sequence ID" value="MDP5226670.1"/>
    <property type="molecule type" value="Genomic_DNA"/>
</dbReference>
<dbReference type="RefSeq" id="WP_305995714.1">
    <property type="nucleotide sequence ID" value="NZ_JAVALS010000002.1"/>
</dbReference>
<organism evidence="2 3">
    <name type="scientific">Arthrobacter horti</name>
    <dbReference type="NCBI Taxonomy" id="3068273"/>
    <lineage>
        <taxon>Bacteria</taxon>
        <taxon>Bacillati</taxon>
        <taxon>Actinomycetota</taxon>
        <taxon>Actinomycetes</taxon>
        <taxon>Micrococcales</taxon>
        <taxon>Micrococcaceae</taxon>
        <taxon>Arthrobacter</taxon>
    </lineage>
</organism>
<dbReference type="Proteomes" id="UP001232725">
    <property type="component" value="Unassembled WGS sequence"/>
</dbReference>
<dbReference type="InterPro" id="IPR038732">
    <property type="entry name" value="HpyO/CreE_NAD-binding"/>
</dbReference>
<proteinExistence type="predicted"/>
<dbReference type="PANTHER" id="PTHR40254">
    <property type="entry name" value="BLR0577 PROTEIN"/>
    <property type="match status" value="1"/>
</dbReference>
<gene>
    <name evidence="2" type="ORF">Q9R02_05835</name>
</gene>
<accession>A0ABT9INH8</accession>
<reference evidence="2 3" key="1">
    <citation type="submission" date="2023-08" db="EMBL/GenBank/DDBJ databases">
        <title>Arthrobacter horti sp. nov., isolated from forest soil.</title>
        <authorList>
            <person name="Park M."/>
        </authorList>
    </citation>
    <scope>NUCLEOTIDE SEQUENCE [LARGE SCALE GENOMIC DNA]</scope>
    <source>
        <strain evidence="2 3">YJM1</strain>
    </source>
</reference>
<dbReference type="SUPFAM" id="SSF51905">
    <property type="entry name" value="FAD/NAD(P)-binding domain"/>
    <property type="match status" value="1"/>
</dbReference>
<dbReference type="InterPro" id="IPR036188">
    <property type="entry name" value="FAD/NAD-bd_sf"/>
</dbReference>
<dbReference type="PANTHER" id="PTHR40254:SF1">
    <property type="entry name" value="BLR0577 PROTEIN"/>
    <property type="match status" value="1"/>
</dbReference>
<comment type="caution">
    <text evidence="2">The sequence shown here is derived from an EMBL/GenBank/DDBJ whole genome shotgun (WGS) entry which is preliminary data.</text>
</comment>
<keyword evidence="3" id="KW-1185">Reference proteome</keyword>
<sequence length="657" mass="71062">MAGDAAQRVAVIGAGPRGSSVLERLAANWRARRDAGELSGARLELHLVDPYPPGSGHVWQPGQSRLFLMNTQSFFPTLIPEDPDLAPPVAGGTFNQWREAAVAGDQSHLGDGERAELAALAVDAFPSRAIYGRYLEDTVAAVVHRIATDPLLEGLTVHLHRTEAVAVRRREGTGFEVELRDGTLPADRVVLALGHVPALLNPEQRELHGAARELGLSYFPPACPADVDWAHVPEAEPVLIRGMGLNFFDVMGQLTEGRGGRFDTDDGGGLRYVPSGREPVIHAASRRGGPYHAKARIGSYYARTRRLRYLTETAVARFRRYGVQPGFGHDLQPLLQRDVLWAYYETLVLQDPNAVRDAAEFLDALAELLRPHAHAPEDWLGPVNALLEQRVPAALRLNLRALAAPFSGQRFGSPQELDDAVLATLDTDVRRSSAGESDPVKAAVLALHAGRSLLKDAVADGGITDESWVTELRGRFESLVEGLASGPPALRIEQLAALARAGVVRFLGPEPRFGVDRAEGLFRAASPWVDGGEVRARTMIEALAPANRVSAAASPLLRQLLEDGLVRTRLMMRPEGGPTETSGLDVAPHPYRAVAANGVVQEDLHVLSLQLSATQWGVAIAAEAFTEEGGERRELFRSGQRTLRDADEIARAVLDAL</sequence>
<evidence type="ECO:0000259" key="1">
    <source>
        <dbReference type="Pfam" id="PF13454"/>
    </source>
</evidence>
<evidence type="ECO:0000313" key="3">
    <source>
        <dbReference type="Proteomes" id="UP001232725"/>
    </source>
</evidence>
<evidence type="ECO:0000313" key="2">
    <source>
        <dbReference type="EMBL" id="MDP5226670.1"/>
    </source>
</evidence>